<dbReference type="EMBL" id="ML121549">
    <property type="protein sequence ID" value="RPB22788.1"/>
    <property type="molecule type" value="Genomic_DNA"/>
</dbReference>
<dbReference type="InParanoid" id="A0A3N4LMA0"/>
<evidence type="ECO:0000313" key="2">
    <source>
        <dbReference type="EMBL" id="RPB22788.1"/>
    </source>
</evidence>
<protein>
    <submittedName>
        <fullName evidence="2">Uncharacterized protein</fullName>
    </submittedName>
</protein>
<dbReference type="Proteomes" id="UP000267821">
    <property type="component" value="Unassembled WGS sequence"/>
</dbReference>
<sequence length="171" mass="18205">MSSDQNRENSAVSRGGTGAAPTPANTSPNPREGRSEYASGRRDRSDVSRGTDREGIMGKITRTSNTGIGKDSASQTANVGERLGFGSSGRDDEGPGVIGKASETARKVTTEGAKGMFAKAQQQLGTPPNVPRSHRRSSLMSRKELTTDFLANYCYEMRTEIGEPESLGFSI</sequence>
<feature type="region of interest" description="Disordered" evidence="1">
    <location>
        <begin position="1"/>
        <end position="141"/>
    </location>
</feature>
<evidence type="ECO:0000256" key="1">
    <source>
        <dbReference type="SAM" id="MobiDB-lite"/>
    </source>
</evidence>
<feature type="compositionally biased region" description="Polar residues" evidence="1">
    <location>
        <begin position="61"/>
        <end position="78"/>
    </location>
</feature>
<keyword evidence="3" id="KW-1185">Reference proteome</keyword>
<proteinExistence type="predicted"/>
<name>A0A3N4LMA0_9PEZI</name>
<dbReference type="AlphaFoldDB" id="A0A3N4LMA0"/>
<gene>
    <name evidence="2" type="ORF">L211DRAFT_868988</name>
</gene>
<accession>A0A3N4LMA0</accession>
<feature type="compositionally biased region" description="Polar residues" evidence="1">
    <location>
        <begin position="1"/>
        <end position="12"/>
    </location>
</feature>
<dbReference type="OrthoDB" id="10343068at2759"/>
<organism evidence="2 3">
    <name type="scientific">Terfezia boudieri ATCC MYA-4762</name>
    <dbReference type="NCBI Taxonomy" id="1051890"/>
    <lineage>
        <taxon>Eukaryota</taxon>
        <taxon>Fungi</taxon>
        <taxon>Dikarya</taxon>
        <taxon>Ascomycota</taxon>
        <taxon>Pezizomycotina</taxon>
        <taxon>Pezizomycetes</taxon>
        <taxon>Pezizales</taxon>
        <taxon>Pezizaceae</taxon>
        <taxon>Terfezia</taxon>
    </lineage>
</organism>
<reference evidence="2 3" key="1">
    <citation type="journal article" date="2018" name="Nat. Ecol. Evol.">
        <title>Pezizomycetes genomes reveal the molecular basis of ectomycorrhizal truffle lifestyle.</title>
        <authorList>
            <person name="Murat C."/>
            <person name="Payen T."/>
            <person name="Noel B."/>
            <person name="Kuo A."/>
            <person name="Morin E."/>
            <person name="Chen J."/>
            <person name="Kohler A."/>
            <person name="Krizsan K."/>
            <person name="Balestrini R."/>
            <person name="Da Silva C."/>
            <person name="Montanini B."/>
            <person name="Hainaut M."/>
            <person name="Levati E."/>
            <person name="Barry K.W."/>
            <person name="Belfiori B."/>
            <person name="Cichocki N."/>
            <person name="Clum A."/>
            <person name="Dockter R.B."/>
            <person name="Fauchery L."/>
            <person name="Guy J."/>
            <person name="Iotti M."/>
            <person name="Le Tacon F."/>
            <person name="Lindquist E.A."/>
            <person name="Lipzen A."/>
            <person name="Malagnac F."/>
            <person name="Mello A."/>
            <person name="Molinier V."/>
            <person name="Miyauchi S."/>
            <person name="Poulain J."/>
            <person name="Riccioni C."/>
            <person name="Rubini A."/>
            <person name="Sitrit Y."/>
            <person name="Splivallo R."/>
            <person name="Traeger S."/>
            <person name="Wang M."/>
            <person name="Zifcakova L."/>
            <person name="Wipf D."/>
            <person name="Zambonelli A."/>
            <person name="Paolocci F."/>
            <person name="Nowrousian M."/>
            <person name="Ottonello S."/>
            <person name="Baldrian P."/>
            <person name="Spatafora J.W."/>
            <person name="Henrissat B."/>
            <person name="Nagy L.G."/>
            <person name="Aury J.M."/>
            <person name="Wincker P."/>
            <person name="Grigoriev I.V."/>
            <person name="Bonfante P."/>
            <person name="Martin F.M."/>
        </authorList>
    </citation>
    <scope>NUCLEOTIDE SEQUENCE [LARGE SCALE GENOMIC DNA]</scope>
    <source>
        <strain evidence="2 3">ATCC MYA-4762</strain>
    </source>
</reference>
<feature type="compositionally biased region" description="Low complexity" evidence="1">
    <location>
        <begin position="19"/>
        <end position="30"/>
    </location>
</feature>
<feature type="compositionally biased region" description="Basic and acidic residues" evidence="1">
    <location>
        <begin position="31"/>
        <end position="56"/>
    </location>
</feature>
<evidence type="ECO:0000313" key="3">
    <source>
        <dbReference type="Proteomes" id="UP000267821"/>
    </source>
</evidence>